<evidence type="ECO:0000256" key="2">
    <source>
        <dbReference type="ARBA" id="ARBA00022532"/>
    </source>
</evidence>
<keyword evidence="4 8" id="KW-0479">Metal-binding</keyword>
<evidence type="ECO:0000256" key="4">
    <source>
        <dbReference type="ARBA" id="ARBA00022723"/>
    </source>
</evidence>
<dbReference type="NCBIfam" id="TIGR01016">
    <property type="entry name" value="sucCoAbeta"/>
    <property type="match status" value="1"/>
</dbReference>
<sequence length="392" mass="40854">MDLFEYQARDVFEKHGVPVLDGIVATTPAEARAAAEKLLADGSSVVVVKAQVKTGGRGKAGGVKLARSGAEAEEKAGEILGMDIKGHTVHRVMIAAGADIDQEFYFSVLLDRANRSYLAMASVEGGMEIEQLAVERPEALAKVEVNPLVGIDEAKANEIVVAAGFAPEISGQVADVIRKLWDVYAAEDATLVEVNPLVKTGDGRIVALDGKVTLDDNAEFRHPEHASLVDKEAADPLEAKAKEYDLNYVKLDGQVGIIGNGAGLVMSTLDVVAYAGERQGGVKPANFLDIGGGASAAVMAAGLDVILGDSQVQSVFVNVFGGITACDEVANGIVKALEILGDQATKPLVVRLDGNNVVEGRRILQGAAHPLVTLADTMDGGAELAAQLANRA</sequence>
<keyword evidence="2 8" id="KW-0816">Tricarboxylic acid cycle</keyword>
<keyword evidence="7 8" id="KW-0460">Magnesium</keyword>
<gene>
    <name evidence="8" type="primary">sucC</name>
    <name evidence="10" type="ORF">FB389_1851</name>
</gene>
<dbReference type="HAMAP" id="MF_00558">
    <property type="entry name" value="Succ_CoA_beta"/>
    <property type="match status" value="1"/>
</dbReference>
<dbReference type="GO" id="GO:0006104">
    <property type="term" value="P:succinyl-CoA metabolic process"/>
    <property type="evidence" value="ECO:0007669"/>
    <property type="project" value="TreeGrafter"/>
</dbReference>
<comment type="pathway">
    <text evidence="8">Carbohydrate metabolism; tricarboxylic acid cycle; succinate from succinyl-CoA (ligase route): step 1/1.</text>
</comment>
<comment type="catalytic activity">
    <reaction evidence="8">
        <text>GTP + succinate + CoA = succinyl-CoA + GDP + phosphate</text>
        <dbReference type="Rhea" id="RHEA:22120"/>
        <dbReference type="ChEBI" id="CHEBI:30031"/>
        <dbReference type="ChEBI" id="CHEBI:37565"/>
        <dbReference type="ChEBI" id="CHEBI:43474"/>
        <dbReference type="ChEBI" id="CHEBI:57287"/>
        <dbReference type="ChEBI" id="CHEBI:57292"/>
        <dbReference type="ChEBI" id="CHEBI:58189"/>
    </reaction>
</comment>
<comment type="catalytic activity">
    <reaction evidence="8">
        <text>succinate + ATP + CoA = succinyl-CoA + ADP + phosphate</text>
        <dbReference type="Rhea" id="RHEA:17661"/>
        <dbReference type="ChEBI" id="CHEBI:30031"/>
        <dbReference type="ChEBI" id="CHEBI:30616"/>
        <dbReference type="ChEBI" id="CHEBI:43474"/>
        <dbReference type="ChEBI" id="CHEBI:57287"/>
        <dbReference type="ChEBI" id="CHEBI:57292"/>
        <dbReference type="ChEBI" id="CHEBI:456216"/>
        <dbReference type="EC" id="6.2.1.5"/>
    </reaction>
</comment>
<evidence type="ECO:0000259" key="9">
    <source>
        <dbReference type="PROSITE" id="PS50975"/>
    </source>
</evidence>
<dbReference type="Pfam" id="PF08442">
    <property type="entry name" value="ATP-grasp_2"/>
    <property type="match status" value="1"/>
</dbReference>
<dbReference type="InterPro" id="IPR005811">
    <property type="entry name" value="SUCC_ACL_C"/>
</dbReference>
<keyword evidence="6 8" id="KW-0067">ATP-binding</keyword>
<accession>A0A542SR85</accession>
<keyword evidence="11" id="KW-1185">Reference proteome</keyword>
<evidence type="ECO:0000256" key="3">
    <source>
        <dbReference type="ARBA" id="ARBA00022598"/>
    </source>
</evidence>
<dbReference type="FunFam" id="3.30.470.20:FF:000002">
    <property type="entry name" value="Succinate--CoA ligase [ADP-forming] subunit beta"/>
    <property type="match status" value="1"/>
</dbReference>
<dbReference type="EC" id="6.2.1.5" evidence="8"/>
<dbReference type="PIRSF" id="PIRSF001554">
    <property type="entry name" value="SucCS_beta"/>
    <property type="match status" value="1"/>
</dbReference>
<dbReference type="PANTHER" id="PTHR11815">
    <property type="entry name" value="SUCCINYL-COA SYNTHETASE BETA CHAIN"/>
    <property type="match status" value="1"/>
</dbReference>
<dbReference type="UniPathway" id="UPA00223">
    <property type="reaction ID" value="UER00999"/>
</dbReference>
<dbReference type="GO" id="GO:0000287">
    <property type="term" value="F:magnesium ion binding"/>
    <property type="evidence" value="ECO:0007669"/>
    <property type="project" value="UniProtKB-UniRule"/>
</dbReference>
<feature type="binding site" evidence="8">
    <location>
        <position position="209"/>
    </location>
    <ligand>
        <name>Mg(2+)</name>
        <dbReference type="ChEBI" id="CHEBI:18420"/>
    </ligand>
</feature>
<dbReference type="Pfam" id="PF00549">
    <property type="entry name" value="Ligase_CoA"/>
    <property type="match status" value="1"/>
</dbReference>
<comment type="cofactor">
    <cofactor evidence="8">
        <name>Mg(2+)</name>
        <dbReference type="ChEBI" id="CHEBI:18420"/>
    </cofactor>
    <text evidence="8">Binds 1 Mg(2+) ion per subunit.</text>
</comment>
<dbReference type="Proteomes" id="UP000316181">
    <property type="component" value="Unassembled WGS sequence"/>
</dbReference>
<dbReference type="InterPro" id="IPR016102">
    <property type="entry name" value="Succinyl-CoA_synth-like"/>
</dbReference>
<reference evidence="10 11" key="1">
    <citation type="submission" date="2019-06" db="EMBL/GenBank/DDBJ databases">
        <title>Sequencing the genomes of 1000 actinobacteria strains.</title>
        <authorList>
            <person name="Klenk H.-P."/>
        </authorList>
    </citation>
    <scope>NUCLEOTIDE SEQUENCE [LARGE SCALE GENOMIC DNA]</scope>
    <source>
        <strain evidence="10 11">DSM 10596</strain>
    </source>
</reference>
<feature type="binding site" evidence="8">
    <location>
        <position position="103"/>
    </location>
    <ligand>
        <name>ATP</name>
        <dbReference type="ChEBI" id="CHEBI:30616"/>
    </ligand>
</feature>
<feature type="binding site" evidence="8">
    <location>
        <begin position="56"/>
        <end position="58"/>
    </location>
    <ligand>
        <name>ATP</name>
        <dbReference type="ChEBI" id="CHEBI:30616"/>
    </ligand>
</feature>
<dbReference type="InterPro" id="IPR011761">
    <property type="entry name" value="ATP-grasp"/>
</dbReference>
<dbReference type="FunFam" id="3.40.50.261:FF:000007">
    <property type="entry name" value="Succinate--CoA ligase [ADP-forming] subunit beta"/>
    <property type="match status" value="1"/>
</dbReference>
<dbReference type="GO" id="GO:0042709">
    <property type="term" value="C:succinate-CoA ligase complex"/>
    <property type="evidence" value="ECO:0007669"/>
    <property type="project" value="TreeGrafter"/>
</dbReference>
<feature type="binding site" evidence="8">
    <location>
        <position position="260"/>
    </location>
    <ligand>
        <name>substrate</name>
        <note>ligand shared with subunit alpha</note>
    </ligand>
</feature>
<comment type="caution">
    <text evidence="10">The sequence shown here is derived from an EMBL/GenBank/DDBJ whole genome shotgun (WGS) entry which is preliminary data.</text>
</comment>
<comment type="similarity">
    <text evidence="1 8">Belongs to the succinate/malate CoA ligase beta subunit family.</text>
</comment>
<dbReference type="EMBL" id="VFNV01000001">
    <property type="protein sequence ID" value="TQK77136.1"/>
    <property type="molecule type" value="Genomic_DNA"/>
</dbReference>
<feature type="binding site" evidence="8">
    <location>
        <position position="98"/>
    </location>
    <ligand>
        <name>ATP</name>
        <dbReference type="ChEBI" id="CHEBI:30616"/>
    </ligand>
</feature>
<evidence type="ECO:0000256" key="1">
    <source>
        <dbReference type="ARBA" id="ARBA00009182"/>
    </source>
</evidence>
<dbReference type="GO" id="GO:0005829">
    <property type="term" value="C:cytosol"/>
    <property type="evidence" value="ECO:0007669"/>
    <property type="project" value="TreeGrafter"/>
</dbReference>
<evidence type="ECO:0000313" key="11">
    <source>
        <dbReference type="Proteomes" id="UP000316181"/>
    </source>
</evidence>
<evidence type="ECO:0000256" key="6">
    <source>
        <dbReference type="ARBA" id="ARBA00022840"/>
    </source>
</evidence>
<evidence type="ECO:0000256" key="7">
    <source>
        <dbReference type="ARBA" id="ARBA00022842"/>
    </source>
</evidence>
<keyword evidence="3 8" id="KW-0436">Ligase</keyword>
<dbReference type="OrthoDB" id="9802602at2"/>
<comment type="caution">
    <text evidence="8">Lacks conserved residue(s) required for the propagation of feature annotation.</text>
</comment>
<protein>
    <recommendedName>
        <fullName evidence="8">Succinate--CoA ligase [ADP-forming] subunit beta</fullName>
        <ecNumber evidence="8">6.2.1.5</ecNumber>
    </recommendedName>
    <alternativeName>
        <fullName evidence="8">Succinyl-CoA synthetase subunit beta</fullName>
        <shortName evidence="8">SCS-beta</shortName>
    </alternativeName>
</protein>
<dbReference type="NCBIfam" id="NF001913">
    <property type="entry name" value="PRK00696.1"/>
    <property type="match status" value="1"/>
</dbReference>
<dbReference type="Gene3D" id="3.40.50.261">
    <property type="entry name" value="Succinyl-CoA synthetase domains"/>
    <property type="match status" value="1"/>
</dbReference>
<dbReference type="InterPro" id="IPR013650">
    <property type="entry name" value="ATP-grasp_succ-CoA_synth-type"/>
</dbReference>
<dbReference type="InterPro" id="IPR005809">
    <property type="entry name" value="Succ_CoA_ligase-like_bsu"/>
</dbReference>
<comment type="function">
    <text evidence="8">Succinyl-CoA synthetase functions in the citric acid cycle (TCA), coupling the hydrolysis of succinyl-CoA to the synthesis of either ATP or GTP and thus represents the only step of substrate-level phosphorylation in the TCA. The beta subunit provides nucleotide specificity of the enzyme and binds the substrate succinate, while the binding sites for coenzyme A and phosphate are found in the alpha subunit.</text>
</comment>
<dbReference type="Gene3D" id="3.30.1490.20">
    <property type="entry name" value="ATP-grasp fold, A domain"/>
    <property type="match status" value="1"/>
</dbReference>
<dbReference type="GO" id="GO:0005524">
    <property type="term" value="F:ATP binding"/>
    <property type="evidence" value="ECO:0007669"/>
    <property type="project" value="UniProtKB-UniRule"/>
</dbReference>
<dbReference type="PROSITE" id="PS01217">
    <property type="entry name" value="SUCCINYL_COA_LIG_3"/>
    <property type="match status" value="1"/>
</dbReference>
<evidence type="ECO:0000256" key="5">
    <source>
        <dbReference type="ARBA" id="ARBA00022741"/>
    </source>
</evidence>
<comment type="subunit">
    <text evidence="8">Heterotetramer of two alpha and two beta subunits.</text>
</comment>
<evidence type="ECO:0000313" key="10">
    <source>
        <dbReference type="EMBL" id="TQK77136.1"/>
    </source>
</evidence>
<dbReference type="GO" id="GO:0006099">
    <property type="term" value="P:tricarboxylic acid cycle"/>
    <property type="evidence" value="ECO:0007669"/>
    <property type="project" value="UniProtKB-UniRule"/>
</dbReference>
<proteinExistence type="inferred from homology"/>
<dbReference type="GO" id="GO:0004775">
    <property type="term" value="F:succinate-CoA ligase (ADP-forming) activity"/>
    <property type="evidence" value="ECO:0007669"/>
    <property type="project" value="UniProtKB-UniRule"/>
</dbReference>
<dbReference type="Gene3D" id="3.30.470.20">
    <property type="entry name" value="ATP-grasp fold, B domain"/>
    <property type="match status" value="1"/>
</dbReference>
<name>A0A542SR85_9MICO</name>
<feature type="binding site" evidence="8">
    <location>
        <begin position="322"/>
        <end position="324"/>
    </location>
    <ligand>
        <name>substrate</name>
        <note>ligand shared with subunit alpha</note>
    </ligand>
</feature>
<dbReference type="SUPFAM" id="SSF56059">
    <property type="entry name" value="Glutathione synthetase ATP-binding domain-like"/>
    <property type="match status" value="1"/>
</dbReference>
<feature type="binding site" evidence="8">
    <location>
        <position position="49"/>
    </location>
    <ligand>
        <name>ATP</name>
        <dbReference type="ChEBI" id="CHEBI:30616"/>
    </ligand>
</feature>
<feature type="domain" description="ATP-grasp" evidence="9">
    <location>
        <begin position="9"/>
        <end position="245"/>
    </location>
</feature>
<dbReference type="AlphaFoldDB" id="A0A542SR85"/>
<dbReference type="GO" id="GO:0004776">
    <property type="term" value="F:succinate-CoA ligase (GDP-forming) activity"/>
    <property type="evidence" value="ECO:0007669"/>
    <property type="project" value="RHEA"/>
</dbReference>
<dbReference type="InterPro" id="IPR017866">
    <property type="entry name" value="Succ-CoA_synthase_bsu_CS"/>
</dbReference>
<feature type="binding site" evidence="8">
    <location>
        <position position="195"/>
    </location>
    <ligand>
        <name>Mg(2+)</name>
        <dbReference type="ChEBI" id="CHEBI:18420"/>
    </ligand>
</feature>
<organism evidence="10 11">
    <name type="scientific">Rarobacter incanus</name>
    <dbReference type="NCBI Taxonomy" id="153494"/>
    <lineage>
        <taxon>Bacteria</taxon>
        <taxon>Bacillati</taxon>
        <taxon>Actinomycetota</taxon>
        <taxon>Actinomycetes</taxon>
        <taxon>Micrococcales</taxon>
        <taxon>Rarobacteraceae</taxon>
        <taxon>Rarobacter</taxon>
    </lineage>
</organism>
<dbReference type="InterPro" id="IPR013815">
    <property type="entry name" value="ATP_grasp_subdomain_1"/>
</dbReference>
<keyword evidence="5 8" id="KW-0547">Nucleotide-binding</keyword>
<dbReference type="PROSITE" id="PS50975">
    <property type="entry name" value="ATP_GRASP"/>
    <property type="match status" value="1"/>
</dbReference>
<evidence type="ECO:0000256" key="8">
    <source>
        <dbReference type="HAMAP-Rule" id="MF_00558"/>
    </source>
</evidence>
<dbReference type="SUPFAM" id="SSF52210">
    <property type="entry name" value="Succinyl-CoA synthetase domains"/>
    <property type="match status" value="1"/>
</dbReference>
<dbReference type="PANTHER" id="PTHR11815:SF10">
    <property type="entry name" value="SUCCINATE--COA LIGASE [GDP-FORMING] SUBUNIT BETA, MITOCHONDRIAL"/>
    <property type="match status" value="1"/>
</dbReference>
<dbReference type="RefSeq" id="WP_142112895.1">
    <property type="nucleotide sequence ID" value="NZ_BAAATB010000006.1"/>
</dbReference>